<dbReference type="EMBL" id="MT141448">
    <property type="protein sequence ID" value="QJA61657.1"/>
    <property type="molecule type" value="Genomic_DNA"/>
</dbReference>
<sequence>MEKERRNDIGLKTLYVLLTAIITFLLSITFFETYKKADAAVTGVSEIRKDVAVLQSCVKSIDKNYDIINLKLDKLLGWAK</sequence>
<gene>
    <name evidence="3" type="ORF">MM415A01822_0002</name>
    <name evidence="2" type="ORF">MM415B00904_0025</name>
</gene>
<protein>
    <submittedName>
        <fullName evidence="2">Uncharacterized protein</fullName>
    </submittedName>
</protein>
<proteinExistence type="predicted"/>
<keyword evidence="1" id="KW-0472">Membrane</keyword>
<evidence type="ECO:0000313" key="2">
    <source>
        <dbReference type="EMBL" id="QJA61657.1"/>
    </source>
</evidence>
<reference evidence="2" key="1">
    <citation type="submission" date="2020-03" db="EMBL/GenBank/DDBJ databases">
        <title>The deep terrestrial virosphere.</title>
        <authorList>
            <person name="Holmfeldt K."/>
            <person name="Nilsson E."/>
            <person name="Simone D."/>
            <person name="Lopez-Fernandez M."/>
            <person name="Wu X."/>
            <person name="de Brujin I."/>
            <person name="Lundin D."/>
            <person name="Andersson A."/>
            <person name="Bertilsson S."/>
            <person name="Dopson M."/>
        </authorList>
    </citation>
    <scope>NUCLEOTIDE SEQUENCE</scope>
    <source>
        <strain evidence="3">MM415A01822</strain>
        <strain evidence="2">MM415B00904</strain>
    </source>
</reference>
<keyword evidence="1" id="KW-0812">Transmembrane</keyword>
<dbReference type="AlphaFoldDB" id="A0A6M3IXA5"/>
<keyword evidence="1" id="KW-1133">Transmembrane helix</keyword>
<evidence type="ECO:0000313" key="3">
    <source>
        <dbReference type="EMBL" id="QJA75293.1"/>
    </source>
</evidence>
<organism evidence="2">
    <name type="scientific">viral metagenome</name>
    <dbReference type="NCBI Taxonomy" id="1070528"/>
    <lineage>
        <taxon>unclassified sequences</taxon>
        <taxon>metagenomes</taxon>
        <taxon>organismal metagenomes</taxon>
    </lineage>
</organism>
<evidence type="ECO:0000256" key="1">
    <source>
        <dbReference type="SAM" id="Phobius"/>
    </source>
</evidence>
<accession>A0A6M3IXA5</accession>
<name>A0A6M3IXA5_9ZZZZ</name>
<feature type="transmembrane region" description="Helical" evidence="1">
    <location>
        <begin position="12"/>
        <end position="31"/>
    </location>
</feature>
<dbReference type="EMBL" id="MT142154">
    <property type="protein sequence ID" value="QJA75293.1"/>
    <property type="molecule type" value="Genomic_DNA"/>
</dbReference>